<dbReference type="AlphaFoldDB" id="A0A1W6B1K8"/>
<sequence length="938" mass="108167">MDIYIADFIRKNKDTSNAGLSLLMWALLTNRKNGGKINQHLSPFLKSQDKLFGGYYQRAISKYDKILGGLQQDNVNEGETSGKLKSLQVANFRGFTKVSEDDRGVFIDFNSKVNIFFAPNGGGKTSLCEAIEYATTNTIKEAERRKTTIRNYIKRDGGVVLELKDAKGNAFKAAGSNVFGFIDRNRLQEFSLLGSKDTKFSEKDVLAALVGLEEFDLFLGKFVKPENFDILRYVSKEHKEVYEKALNNLKLFKDDVNKYKKEIEESINRMLKNMGASKVPLRYASQAVDLFRKRIIKEKEHLYSSRAKLNVSRRAIVFDKDVLKLNIRLLYKFTSRKENISVKKERFQRDLNYYELYRAAHSIFSCGTEDKCPLCLTSFEKSEVDPVSNVNDCLKKLNKIAYLDRREKELGSKILAIVTKVIQELREYSISPLVDNKYLSETSASEIIKLLGEGVSSDFHCGINRIEKILFDENTTKAYLEKAVKHNEKILEIEKSIAAIESSIKRMESKEDFLKGEFSSIKKAKQLKSECTTRLLNEMSNVAQLKFNYFNEEKYNDFIIAIKDEYNVLYQLALDYKVNCEAEILSGLKASVLEFYNKINYHDNDYEKIDNIDFEFSQKDSTYRILLNSGGRVSDAFISLSEGHLKSLGLSILLSLAKKKNTKFIVFDDVVNAIDTEHRSNIIQVFLTDDFIKKTQIILTTHDRFFWEMFSNQCKKIGTGDFNSYVLGCEGNGIHLIKKDVSFESKIEESLMCYDIRQALIYCRIWFESLCSEYCVTQEFELRGRFSSRQFQQPNYIKVSIESMYGLILDTFSLHSENIDIIKNSLINWSAQNQEHHAFNENGYNIVHAKTSNEVKVIFKSIRRFEIQTCASKKLFCLVRDIKELYRKLGGLNVKVNSDNIPESKKLGWRKDISQLNSKIIELEDLRSYCIFLLLNTN</sequence>
<evidence type="ECO:0000256" key="1">
    <source>
        <dbReference type="SAM" id="Coils"/>
    </source>
</evidence>
<dbReference type="GO" id="GO:0016887">
    <property type="term" value="F:ATP hydrolysis activity"/>
    <property type="evidence" value="ECO:0007669"/>
    <property type="project" value="InterPro"/>
</dbReference>
<dbReference type="SUPFAM" id="SSF52540">
    <property type="entry name" value="P-loop containing nucleoside triphosphate hydrolases"/>
    <property type="match status" value="1"/>
</dbReference>
<keyword evidence="4" id="KW-1185">Reference proteome</keyword>
<dbReference type="InterPro" id="IPR003959">
    <property type="entry name" value="ATPase_AAA_core"/>
</dbReference>
<dbReference type="GO" id="GO:0000731">
    <property type="term" value="P:DNA synthesis involved in DNA repair"/>
    <property type="evidence" value="ECO:0007669"/>
    <property type="project" value="TreeGrafter"/>
</dbReference>
<feature type="domain" description="ATPase AAA-type core" evidence="2">
    <location>
        <begin position="625"/>
        <end position="703"/>
    </location>
</feature>
<gene>
    <name evidence="3" type="ORF">B1H58_02475</name>
</gene>
<dbReference type="Proteomes" id="UP000192900">
    <property type="component" value="Chromosome"/>
</dbReference>
<evidence type="ECO:0000259" key="2">
    <source>
        <dbReference type="Pfam" id="PF13304"/>
    </source>
</evidence>
<accession>A0A1W6B1K8</accession>
<dbReference type="InterPro" id="IPR027417">
    <property type="entry name" value="P-loop_NTPase"/>
</dbReference>
<protein>
    <recommendedName>
        <fullName evidence="2">ATPase AAA-type core domain-containing protein</fullName>
    </recommendedName>
</protein>
<dbReference type="GO" id="GO:0005524">
    <property type="term" value="F:ATP binding"/>
    <property type="evidence" value="ECO:0007669"/>
    <property type="project" value="InterPro"/>
</dbReference>
<dbReference type="RefSeq" id="WP_167373278.1">
    <property type="nucleotide sequence ID" value="NZ_CP019706.1"/>
</dbReference>
<dbReference type="STRING" id="1891675.B1H58_02475"/>
<evidence type="ECO:0000313" key="3">
    <source>
        <dbReference type="EMBL" id="ARJ40971.1"/>
    </source>
</evidence>
<dbReference type="KEGG" id="palh:B1H58_02475"/>
<evidence type="ECO:0000313" key="4">
    <source>
        <dbReference type="Proteomes" id="UP000192900"/>
    </source>
</evidence>
<dbReference type="Pfam" id="PF13304">
    <property type="entry name" value="AAA_21"/>
    <property type="match status" value="1"/>
</dbReference>
<feature type="coiled-coil region" evidence="1">
    <location>
        <begin position="242"/>
        <end position="269"/>
    </location>
</feature>
<dbReference type="GO" id="GO:0006302">
    <property type="term" value="P:double-strand break repair"/>
    <property type="evidence" value="ECO:0007669"/>
    <property type="project" value="TreeGrafter"/>
</dbReference>
<dbReference type="PANTHER" id="PTHR32182:SF22">
    <property type="entry name" value="ATP-DEPENDENT ENDONUCLEASE, OLD FAMILY-RELATED"/>
    <property type="match status" value="1"/>
</dbReference>
<dbReference type="PANTHER" id="PTHR32182">
    <property type="entry name" value="DNA REPLICATION AND REPAIR PROTEIN RECF"/>
    <property type="match status" value="1"/>
</dbReference>
<dbReference type="Gene3D" id="3.40.50.300">
    <property type="entry name" value="P-loop containing nucleotide triphosphate hydrolases"/>
    <property type="match status" value="2"/>
</dbReference>
<dbReference type="EMBL" id="CP019706">
    <property type="protein sequence ID" value="ARJ40971.1"/>
    <property type="molecule type" value="Genomic_DNA"/>
</dbReference>
<organism evidence="3 4">
    <name type="scientific">Pantoea alhagi</name>
    <dbReference type="NCBI Taxonomy" id="1891675"/>
    <lineage>
        <taxon>Bacteria</taxon>
        <taxon>Pseudomonadati</taxon>
        <taxon>Pseudomonadota</taxon>
        <taxon>Gammaproteobacteria</taxon>
        <taxon>Enterobacterales</taxon>
        <taxon>Erwiniaceae</taxon>
        <taxon>Pantoea</taxon>
    </lineage>
</organism>
<reference evidence="3 4" key="1">
    <citation type="submission" date="2017-02" db="EMBL/GenBank/DDBJ databases">
        <title>Complete genome sequence of the drought resistance-promoting endophyte Pantoea alhagi LTYR-11Z.</title>
        <authorList>
            <person name="Zhang L."/>
        </authorList>
    </citation>
    <scope>NUCLEOTIDE SEQUENCE [LARGE SCALE GENOMIC DNA]</scope>
    <source>
        <strain evidence="3 4">LTYR-11Z</strain>
    </source>
</reference>
<proteinExistence type="predicted"/>
<name>A0A1W6B1K8_9GAMM</name>
<keyword evidence="1" id="KW-0175">Coiled coil</keyword>